<proteinExistence type="predicted"/>
<keyword evidence="2" id="KW-1185">Reference proteome</keyword>
<reference evidence="1" key="1">
    <citation type="journal article" date="2014" name="Int. J. Syst. Evol. Microbiol.">
        <title>Complete genome sequence of Corynebacterium casei LMG S-19264T (=DSM 44701T), isolated from a smear-ripened cheese.</title>
        <authorList>
            <consortium name="US DOE Joint Genome Institute (JGI-PGF)"/>
            <person name="Walter F."/>
            <person name="Albersmeier A."/>
            <person name="Kalinowski J."/>
            <person name="Ruckert C."/>
        </authorList>
    </citation>
    <scope>NUCLEOTIDE SEQUENCE</scope>
    <source>
        <strain evidence="1">CGMCC 1.15794</strain>
    </source>
</reference>
<gene>
    <name evidence="1" type="ORF">GCM10010921_13400</name>
</gene>
<organism evidence="1 2">
    <name type="scientific">Microbacterium album</name>
    <dbReference type="NCBI Taxonomy" id="2053191"/>
    <lineage>
        <taxon>Bacteria</taxon>
        <taxon>Bacillati</taxon>
        <taxon>Actinomycetota</taxon>
        <taxon>Actinomycetes</taxon>
        <taxon>Micrococcales</taxon>
        <taxon>Microbacteriaceae</taxon>
        <taxon>Microbacterium</taxon>
    </lineage>
</organism>
<reference evidence="1" key="2">
    <citation type="submission" date="2020-09" db="EMBL/GenBank/DDBJ databases">
        <authorList>
            <person name="Sun Q."/>
            <person name="Zhou Y."/>
        </authorList>
    </citation>
    <scope>NUCLEOTIDE SEQUENCE</scope>
    <source>
        <strain evidence="1">CGMCC 1.15794</strain>
    </source>
</reference>
<evidence type="ECO:0000313" key="2">
    <source>
        <dbReference type="Proteomes" id="UP000657592"/>
    </source>
</evidence>
<sequence length="98" mass="10852">MQIAVPSAMLAARWVNEGSRPVDEYPLSWQMYSAVDRGDYRGTTHGGEEVPMTVDHLPAITRAINYGETVPRLLCDEHDDIESIVRNVPGGEPEIVVC</sequence>
<protein>
    <submittedName>
        <fullName evidence="1">Uncharacterized protein</fullName>
    </submittedName>
</protein>
<name>A0A917IGB9_9MICO</name>
<dbReference type="AlphaFoldDB" id="A0A917IGB9"/>
<accession>A0A917IGB9</accession>
<evidence type="ECO:0000313" key="1">
    <source>
        <dbReference type="EMBL" id="GGH41070.1"/>
    </source>
</evidence>
<dbReference type="EMBL" id="BMJY01000004">
    <property type="protein sequence ID" value="GGH41070.1"/>
    <property type="molecule type" value="Genomic_DNA"/>
</dbReference>
<comment type="caution">
    <text evidence="1">The sequence shown here is derived from an EMBL/GenBank/DDBJ whole genome shotgun (WGS) entry which is preliminary data.</text>
</comment>
<dbReference type="Proteomes" id="UP000657592">
    <property type="component" value="Unassembled WGS sequence"/>
</dbReference>